<evidence type="ECO:0000256" key="1">
    <source>
        <dbReference type="SAM" id="Phobius"/>
    </source>
</evidence>
<dbReference type="EMBL" id="FOMD01000002">
    <property type="protein sequence ID" value="SFC94633.1"/>
    <property type="molecule type" value="Genomic_DNA"/>
</dbReference>
<feature type="transmembrane region" description="Helical" evidence="1">
    <location>
        <begin position="161"/>
        <end position="181"/>
    </location>
</feature>
<dbReference type="Proteomes" id="UP000199022">
    <property type="component" value="Unassembled WGS sequence"/>
</dbReference>
<keyword evidence="1" id="KW-0812">Transmembrane</keyword>
<accession>A0A1I1NIS5</accession>
<evidence type="ECO:0000313" key="2">
    <source>
        <dbReference type="EMBL" id="SFC94633.1"/>
    </source>
</evidence>
<keyword evidence="1" id="KW-0472">Membrane</keyword>
<dbReference type="STRING" id="1225127.SAMN05661030_2042"/>
<organism evidence="2 3">
    <name type="scientific">Klenkia taihuensis</name>
    <dbReference type="NCBI Taxonomy" id="1225127"/>
    <lineage>
        <taxon>Bacteria</taxon>
        <taxon>Bacillati</taxon>
        <taxon>Actinomycetota</taxon>
        <taxon>Actinomycetes</taxon>
        <taxon>Geodermatophilales</taxon>
        <taxon>Geodermatophilaceae</taxon>
        <taxon>Klenkia</taxon>
    </lineage>
</organism>
<gene>
    <name evidence="2" type="ORF">SAMN05661030_2042</name>
</gene>
<evidence type="ECO:0000313" key="3">
    <source>
        <dbReference type="Proteomes" id="UP000199022"/>
    </source>
</evidence>
<keyword evidence="1" id="KW-1133">Transmembrane helix</keyword>
<name>A0A1I1NIS5_9ACTN</name>
<evidence type="ECO:0008006" key="4">
    <source>
        <dbReference type="Google" id="ProtNLM"/>
    </source>
</evidence>
<sequence>MPVTDDWRELLPTAFLLAGSDAGARDLLARALARGGGVDALVRAHLRRRVGREVVLSGSPGTPWWVSPADAAAAAELSAGLAGLTRAERAAVVLRWFEDRPADEVARRVPGVDLAGLPGRLGVPAEQLPARLEVLAGTAQLADLDDAAVADGVRAVRRGRWAIAGAAVAVVAVLAVGVTALPDLVRPAEPPATGAPPVPLGPARGSLAGDTEFVADLRDQMAPAPDRARLLYAGDAVGHRWALLVQVEDGGTTATWFTGPTGSPAAAMSSQVTARSSASSTVFSATVEDDRGAALLLVAAPGDEVEVSAGFDVAADGTAARTSRPVGTADGVSAVRLDRAGGGGVVARVSRDGTPVTTDRPVLLQTSASWAGTPLAARSGTDPVDPFAYRVAVEQVTGPTGRRPQDLAVTVLGSGTFPAPGGTTAQAVTVAVVLPTGAVATSTVAGTGFAAQPCGTSTHPAGTDPATLVVVARCASYAGDSSTFGATLVVAAPPGTPVELNTGAGGALTVPALDAGWGFQVDGADDLSVFRAGAASGAVARAGDGPLEDF</sequence>
<keyword evidence="3" id="KW-1185">Reference proteome</keyword>
<proteinExistence type="predicted"/>
<dbReference type="AlphaFoldDB" id="A0A1I1NIS5"/>
<protein>
    <recommendedName>
        <fullName evidence="4">DNA-directed RNA polymerase specialized sigma subunit, sigma24 family</fullName>
    </recommendedName>
</protein>
<reference evidence="3" key="1">
    <citation type="submission" date="2016-10" db="EMBL/GenBank/DDBJ databases">
        <authorList>
            <person name="Varghese N."/>
            <person name="Submissions S."/>
        </authorList>
    </citation>
    <scope>NUCLEOTIDE SEQUENCE [LARGE SCALE GENOMIC DNA]</scope>
    <source>
        <strain evidence="3">DSM 45962</strain>
    </source>
</reference>